<reference evidence="1 2" key="1">
    <citation type="submission" date="2024-09" db="EMBL/GenBank/DDBJ databases">
        <authorList>
            <person name="Sun Q."/>
            <person name="Mori K."/>
        </authorList>
    </citation>
    <scope>NUCLEOTIDE SEQUENCE [LARGE SCALE GENOMIC DNA]</scope>
    <source>
        <strain evidence="1 2">JCM 11201</strain>
    </source>
</reference>
<protein>
    <submittedName>
        <fullName evidence="1">YrzQ family protein</fullName>
    </submittedName>
</protein>
<sequence>MRIGSSLVAIGLGAAAYNYARKNNMMSRRSINRARKIVKSYL</sequence>
<proteinExistence type="predicted"/>
<dbReference type="EMBL" id="JBHMAF010000188">
    <property type="protein sequence ID" value="MFB9761131.1"/>
    <property type="molecule type" value="Genomic_DNA"/>
</dbReference>
<organism evidence="1 2">
    <name type="scientific">Ectobacillus funiculus</name>
    <dbReference type="NCBI Taxonomy" id="137993"/>
    <lineage>
        <taxon>Bacteria</taxon>
        <taxon>Bacillati</taxon>
        <taxon>Bacillota</taxon>
        <taxon>Bacilli</taxon>
        <taxon>Bacillales</taxon>
        <taxon>Bacillaceae</taxon>
        <taxon>Ectobacillus</taxon>
    </lineage>
</organism>
<name>A0ABV5WKI1_9BACI</name>
<keyword evidence="2" id="KW-1185">Reference proteome</keyword>
<gene>
    <name evidence="1" type="ORF">ACFFMS_23050</name>
</gene>
<dbReference type="RefSeq" id="WP_129731178.1">
    <property type="nucleotide sequence ID" value="NZ_JBHMAF010000188.1"/>
</dbReference>
<evidence type="ECO:0000313" key="1">
    <source>
        <dbReference type="EMBL" id="MFB9761131.1"/>
    </source>
</evidence>
<dbReference type="Proteomes" id="UP001589609">
    <property type="component" value="Unassembled WGS sequence"/>
</dbReference>
<dbReference type="InterPro" id="IPR025029">
    <property type="entry name" value="DUF3918"/>
</dbReference>
<evidence type="ECO:0000313" key="2">
    <source>
        <dbReference type="Proteomes" id="UP001589609"/>
    </source>
</evidence>
<dbReference type="Pfam" id="PF13056">
    <property type="entry name" value="DUF3918"/>
    <property type="match status" value="1"/>
</dbReference>
<accession>A0ABV5WKI1</accession>
<comment type="caution">
    <text evidence="1">The sequence shown here is derived from an EMBL/GenBank/DDBJ whole genome shotgun (WGS) entry which is preliminary data.</text>
</comment>